<dbReference type="STRING" id="578462.A0A0L0SZX0"/>
<feature type="active site" description="Nucleophile" evidence="5">
    <location>
        <position position="360"/>
    </location>
</feature>
<reference evidence="8 9" key="1">
    <citation type="submission" date="2009-11" db="EMBL/GenBank/DDBJ databases">
        <title>Annotation of Allomyces macrogynus ATCC 38327.</title>
        <authorList>
            <consortium name="The Broad Institute Genome Sequencing Platform"/>
            <person name="Russ C."/>
            <person name="Cuomo C."/>
            <person name="Burger G."/>
            <person name="Gray M.W."/>
            <person name="Holland P.W.H."/>
            <person name="King N."/>
            <person name="Lang F.B.F."/>
            <person name="Roger A.J."/>
            <person name="Ruiz-Trillo I."/>
            <person name="Young S.K."/>
            <person name="Zeng Q."/>
            <person name="Gargeya S."/>
            <person name="Fitzgerald M."/>
            <person name="Haas B."/>
            <person name="Abouelleil A."/>
            <person name="Alvarado L."/>
            <person name="Arachchi H.M."/>
            <person name="Berlin A."/>
            <person name="Chapman S.B."/>
            <person name="Gearin G."/>
            <person name="Goldberg J."/>
            <person name="Griggs A."/>
            <person name="Gujja S."/>
            <person name="Hansen M."/>
            <person name="Heiman D."/>
            <person name="Howarth C."/>
            <person name="Larimer J."/>
            <person name="Lui A."/>
            <person name="MacDonald P.J.P."/>
            <person name="McCowen C."/>
            <person name="Montmayeur A."/>
            <person name="Murphy C."/>
            <person name="Neiman D."/>
            <person name="Pearson M."/>
            <person name="Priest M."/>
            <person name="Roberts A."/>
            <person name="Saif S."/>
            <person name="Shea T."/>
            <person name="Sisk P."/>
            <person name="Stolte C."/>
            <person name="Sykes S."/>
            <person name="Wortman J."/>
            <person name="Nusbaum C."/>
            <person name="Birren B."/>
        </authorList>
    </citation>
    <scope>NUCLEOTIDE SEQUENCE [LARGE SCALE GENOMIC DNA]</scope>
    <source>
        <strain evidence="8 9">ATCC 38327</strain>
    </source>
</reference>
<dbReference type="PANTHER" id="PTHR22807:SF16">
    <property type="entry name" value="SAM-DEPENDENT MTASE RSMB_NOP-TYPE DOMAIN-CONTAINING PROTEIN"/>
    <property type="match status" value="1"/>
</dbReference>
<accession>A0A0L0SZX0</accession>
<dbReference type="InterPro" id="IPR001678">
    <property type="entry name" value="MeTrfase_RsmB-F_NOP2_dom"/>
</dbReference>
<dbReference type="CDD" id="cd02440">
    <property type="entry name" value="AdoMet_MTases"/>
    <property type="match status" value="1"/>
</dbReference>
<keyword evidence="2 5" id="KW-0808">Transferase</keyword>
<feature type="domain" description="SAM-dependent MTase RsmB/NOP-type" evidence="7">
    <location>
        <begin position="88"/>
        <end position="428"/>
    </location>
</feature>
<evidence type="ECO:0000256" key="1">
    <source>
        <dbReference type="ARBA" id="ARBA00022603"/>
    </source>
</evidence>
<gene>
    <name evidence="8" type="ORF">AMAG_13208</name>
</gene>
<dbReference type="OMA" id="NEAIVEW"/>
<evidence type="ECO:0000313" key="9">
    <source>
        <dbReference type="Proteomes" id="UP000054350"/>
    </source>
</evidence>
<evidence type="ECO:0000259" key="7">
    <source>
        <dbReference type="PROSITE" id="PS51686"/>
    </source>
</evidence>
<dbReference type="OrthoDB" id="6093671at2759"/>
<keyword evidence="4 5" id="KW-0694">RNA-binding</keyword>
<reference evidence="9" key="2">
    <citation type="submission" date="2009-11" db="EMBL/GenBank/DDBJ databases">
        <title>The Genome Sequence of Allomyces macrogynus strain ATCC 38327.</title>
        <authorList>
            <consortium name="The Broad Institute Genome Sequencing Platform"/>
            <person name="Russ C."/>
            <person name="Cuomo C."/>
            <person name="Shea T."/>
            <person name="Young S.K."/>
            <person name="Zeng Q."/>
            <person name="Koehrsen M."/>
            <person name="Haas B."/>
            <person name="Borodovsky M."/>
            <person name="Guigo R."/>
            <person name="Alvarado L."/>
            <person name="Berlin A."/>
            <person name="Borenstein D."/>
            <person name="Chen Z."/>
            <person name="Engels R."/>
            <person name="Freedman E."/>
            <person name="Gellesch M."/>
            <person name="Goldberg J."/>
            <person name="Griggs A."/>
            <person name="Gujja S."/>
            <person name="Heiman D."/>
            <person name="Hepburn T."/>
            <person name="Howarth C."/>
            <person name="Jen D."/>
            <person name="Larson L."/>
            <person name="Lewis B."/>
            <person name="Mehta T."/>
            <person name="Park D."/>
            <person name="Pearson M."/>
            <person name="Roberts A."/>
            <person name="Saif S."/>
            <person name="Shenoy N."/>
            <person name="Sisk P."/>
            <person name="Stolte C."/>
            <person name="Sykes S."/>
            <person name="Walk T."/>
            <person name="White J."/>
            <person name="Yandava C."/>
            <person name="Burger G."/>
            <person name="Gray M.W."/>
            <person name="Holland P.W.H."/>
            <person name="King N."/>
            <person name="Lang F.B.F."/>
            <person name="Roger A.J."/>
            <person name="Ruiz-Trillo I."/>
            <person name="Lander E."/>
            <person name="Nusbaum C."/>
        </authorList>
    </citation>
    <scope>NUCLEOTIDE SEQUENCE [LARGE SCALE GENOMIC DNA]</scope>
    <source>
        <strain evidence="9">ATCC 38327</strain>
    </source>
</reference>
<dbReference type="EMBL" id="GG745355">
    <property type="protein sequence ID" value="KNE68036.1"/>
    <property type="molecule type" value="Genomic_DNA"/>
</dbReference>
<dbReference type="InterPro" id="IPR023269">
    <property type="entry name" value="RCMT_subfamily_9"/>
</dbReference>
<dbReference type="SUPFAM" id="SSF53335">
    <property type="entry name" value="S-adenosyl-L-methionine-dependent methyltransferases"/>
    <property type="match status" value="1"/>
</dbReference>
<dbReference type="PROSITE" id="PS51686">
    <property type="entry name" value="SAM_MT_RSMB_NOP"/>
    <property type="match status" value="1"/>
</dbReference>
<name>A0A0L0SZX0_ALLM3</name>
<dbReference type="Proteomes" id="UP000054350">
    <property type="component" value="Unassembled WGS sequence"/>
</dbReference>
<dbReference type="GO" id="GO:0008173">
    <property type="term" value="F:RNA methyltransferase activity"/>
    <property type="evidence" value="ECO:0007669"/>
    <property type="project" value="InterPro"/>
</dbReference>
<dbReference type="AlphaFoldDB" id="A0A0L0SZX0"/>
<evidence type="ECO:0000256" key="3">
    <source>
        <dbReference type="ARBA" id="ARBA00022691"/>
    </source>
</evidence>
<dbReference type="eggNOG" id="KOG2198">
    <property type="taxonomic scope" value="Eukaryota"/>
</dbReference>
<feature type="binding site" evidence="5">
    <location>
        <position position="235"/>
    </location>
    <ligand>
        <name>S-adenosyl-L-methionine</name>
        <dbReference type="ChEBI" id="CHEBI:59789"/>
    </ligand>
</feature>
<evidence type="ECO:0000256" key="4">
    <source>
        <dbReference type="ARBA" id="ARBA00022884"/>
    </source>
</evidence>
<dbReference type="GO" id="GO:0003723">
    <property type="term" value="F:RNA binding"/>
    <property type="evidence" value="ECO:0007669"/>
    <property type="project" value="UniProtKB-UniRule"/>
</dbReference>
<keyword evidence="9" id="KW-1185">Reference proteome</keyword>
<sequence length="440" mass="48038">MDSTCLPTDDRVASTEQQQRDDEQAHLANPALSAMSETTDTHALHNLSSILSAPARHSTERSLGVVTRPVSSDLPTALRAYLSAHDIPPEIYDVQIPRFFRVHLPGRIVTLEELQRDVGTTAIAPVVWAPGFYSCPAHVRLVDSALYQAGTVLGMDASSSLAVHALSLTPADHVLDLCCAPGAKLVYLAQALHATQSVPFEGTVTGVDVSKDRLAICRSLLKKHKIVNARLFCADGTTFGALAPVWGVAVLNKRTPPLIRQADFSSPRVFHAPQTLRANRPCLGPMALYDKVLVDAECTHDGSVVHILKYREATTGQWRGVGKLWLDDQQLADLESLQRRLLCNGWRLLKPGGVLVYSTCSLSRRQNEAIVEWFLDEALDARPDPIDVPVGLPDACRVEIAGVQDAALRMDPLRSQTSGLFVARLRKIVPDGYVLSTKDF</sequence>
<dbReference type="VEuPathDB" id="FungiDB:AMAG_13208"/>
<feature type="region of interest" description="Disordered" evidence="6">
    <location>
        <begin position="1"/>
        <end position="22"/>
    </location>
</feature>
<keyword evidence="1 5" id="KW-0489">Methyltransferase</keyword>
<feature type="binding site" evidence="5">
    <location>
        <position position="208"/>
    </location>
    <ligand>
        <name>S-adenosyl-L-methionine</name>
        <dbReference type="ChEBI" id="CHEBI:59789"/>
    </ligand>
</feature>
<dbReference type="InterPro" id="IPR029063">
    <property type="entry name" value="SAM-dependent_MTases_sf"/>
</dbReference>
<evidence type="ECO:0000256" key="6">
    <source>
        <dbReference type="SAM" id="MobiDB-lite"/>
    </source>
</evidence>
<feature type="binding site" evidence="5">
    <location>
        <position position="295"/>
    </location>
    <ligand>
        <name>S-adenosyl-L-methionine</name>
        <dbReference type="ChEBI" id="CHEBI:59789"/>
    </ligand>
</feature>
<organism evidence="8 9">
    <name type="scientific">Allomyces macrogynus (strain ATCC 38327)</name>
    <name type="common">Allomyces javanicus var. macrogynus</name>
    <dbReference type="NCBI Taxonomy" id="578462"/>
    <lineage>
        <taxon>Eukaryota</taxon>
        <taxon>Fungi</taxon>
        <taxon>Fungi incertae sedis</taxon>
        <taxon>Blastocladiomycota</taxon>
        <taxon>Blastocladiomycetes</taxon>
        <taxon>Blastocladiales</taxon>
        <taxon>Blastocladiaceae</taxon>
        <taxon>Allomyces</taxon>
    </lineage>
</organism>
<dbReference type="Gene3D" id="3.40.50.150">
    <property type="entry name" value="Vaccinia Virus protein VP39"/>
    <property type="match status" value="1"/>
</dbReference>
<proteinExistence type="inferred from homology"/>
<dbReference type="InterPro" id="IPR023267">
    <property type="entry name" value="RCMT"/>
</dbReference>
<comment type="caution">
    <text evidence="5">Lacks conserved residue(s) required for the propagation of feature annotation.</text>
</comment>
<keyword evidence="3 5" id="KW-0949">S-adenosyl-L-methionine</keyword>
<protein>
    <recommendedName>
        <fullName evidence="7">SAM-dependent MTase RsmB/NOP-type domain-containing protein</fullName>
    </recommendedName>
</protein>
<evidence type="ECO:0000313" key="8">
    <source>
        <dbReference type="EMBL" id="KNE68036.1"/>
    </source>
</evidence>
<evidence type="ECO:0000256" key="5">
    <source>
        <dbReference type="PROSITE-ProRule" id="PRU01023"/>
    </source>
</evidence>
<dbReference type="GO" id="GO:0001510">
    <property type="term" value="P:RNA methylation"/>
    <property type="evidence" value="ECO:0007669"/>
    <property type="project" value="InterPro"/>
</dbReference>
<dbReference type="PRINTS" id="PR02008">
    <property type="entry name" value="RCMTFAMILY"/>
</dbReference>
<feature type="compositionally biased region" description="Basic and acidic residues" evidence="6">
    <location>
        <begin position="8"/>
        <end position="22"/>
    </location>
</feature>
<dbReference type="Pfam" id="PF01189">
    <property type="entry name" value="Methyltr_RsmB-F"/>
    <property type="match status" value="2"/>
</dbReference>
<dbReference type="PANTHER" id="PTHR22807">
    <property type="entry name" value="NOP2 YEAST -RELATED NOL1/NOP2/FMU SUN DOMAIN-CONTAINING"/>
    <property type="match status" value="1"/>
</dbReference>
<dbReference type="InterPro" id="IPR049560">
    <property type="entry name" value="MeTrfase_RsmB-F_NOP2_cat"/>
</dbReference>
<evidence type="ECO:0000256" key="2">
    <source>
        <dbReference type="ARBA" id="ARBA00022679"/>
    </source>
</evidence>
<comment type="similarity">
    <text evidence="5">Belongs to the class I-like SAM-binding methyltransferase superfamily. RsmB/NOP family.</text>
</comment>
<dbReference type="PRINTS" id="PR02010">
    <property type="entry name" value="RCMT9"/>
</dbReference>